<evidence type="ECO:0000313" key="10">
    <source>
        <dbReference type="EMBL" id="SJZ53438.1"/>
    </source>
</evidence>
<dbReference type="CDD" id="cd01992">
    <property type="entry name" value="TilS_N"/>
    <property type="match status" value="1"/>
</dbReference>
<sequence>MHFIDQIKKFISENDLLDKGDKVVVGVSGGADSVCLLHVLNSLKDSLELDILAVHINHMIRGAEADGDQKFVEDLCDGLGIKWKCFRIDVPSLAEKDNLTEEEAGRNARYETFYSVMKENGFNKIAVAHNSDDLTETVIFNMVRGSSIRGISGIPVKRGEIIRPLLQTSRKAIEEYLRTIGQEYVTDSTNLEGIYSRNIIRHEILPKLKELNKGADNHIVRLASEMEEVYDIIKCSAESVSLEKESGENDRINILISDIDGLSKLIRSEVYLRALEELAGKRKDVTATHLSAVDELIKMENGKELDLPYGIKVYKSYDKIVFVRNTPGKRKNGLTIVSDDGKYYLGDGILEIKKVKYEKGMEIPSEDMYKAIDAGKINDILRFRLPEDGDFIRISASGSKKLKRLFTDMKIDKMRRKAIPILAAGNEVIWAVGLRLSEAFKIDDDTEDIIYLKYIEGIDE</sequence>
<evidence type="ECO:0000256" key="2">
    <source>
        <dbReference type="ARBA" id="ARBA00022490"/>
    </source>
</evidence>
<evidence type="ECO:0000256" key="3">
    <source>
        <dbReference type="ARBA" id="ARBA00022598"/>
    </source>
</evidence>
<gene>
    <name evidence="8" type="primary">tilS</name>
    <name evidence="10" type="ORF">SAMN02745110_00831</name>
</gene>
<dbReference type="RefSeq" id="WP_078786662.1">
    <property type="nucleotide sequence ID" value="NZ_FMTO01000016.1"/>
</dbReference>
<keyword evidence="4 8" id="KW-0819">tRNA processing</keyword>
<proteinExistence type="inferred from homology"/>
<dbReference type="Pfam" id="PF11734">
    <property type="entry name" value="TilS_C"/>
    <property type="match status" value="1"/>
</dbReference>
<name>A0A1T4LFT3_9FIRM</name>
<organism evidence="10 11">
    <name type="scientific">Eubacterium ruminantium</name>
    <dbReference type="NCBI Taxonomy" id="42322"/>
    <lineage>
        <taxon>Bacteria</taxon>
        <taxon>Bacillati</taxon>
        <taxon>Bacillota</taxon>
        <taxon>Clostridia</taxon>
        <taxon>Eubacteriales</taxon>
        <taxon>Eubacteriaceae</taxon>
        <taxon>Eubacterium</taxon>
    </lineage>
</organism>
<evidence type="ECO:0000256" key="4">
    <source>
        <dbReference type="ARBA" id="ARBA00022694"/>
    </source>
</evidence>
<dbReference type="HAMAP" id="MF_01161">
    <property type="entry name" value="tRNA_Ile_lys_synt"/>
    <property type="match status" value="1"/>
</dbReference>
<feature type="domain" description="Lysidine-tRNA(Ile) synthetase C-terminal" evidence="9">
    <location>
        <begin position="381"/>
        <end position="452"/>
    </location>
</feature>
<keyword evidence="11" id="KW-1185">Reference proteome</keyword>
<dbReference type="GO" id="GO:0032267">
    <property type="term" value="F:tRNA(Ile)-lysidine synthase activity"/>
    <property type="evidence" value="ECO:0007669"/>
    <property type="project" value="UniProtKB-EC"/>
</dbReference>
<comment type="subcellular location">
    <subcellularLocation>
        <location evidence="1 8">Cytoplasm</location>
    </subcellularLocation>
</comment>
<dbReference type="InterPro" id="IPR012795">
    <property type="entry name" value="tRNA_Ile_lys_synt_N"/>
</dbReference>
<dbReference type="Gene3D" id="3.40.50.620">
    <property type="entry name" value="HUPs"/>
    <property type="match status" value="1"/>
</dbReference>
<dbReference type="GO" id="GO:0006400">
    <property type="term" value="P:tRNA modification"/>
    <property type="evidence" value="ECO:0007669"/>
    <property type="project" value="UniProtKB-UniRule"/>
</dbReference>
<comment type="catalytic activity">
    <reaction evidence="7 8">
        <text>cytidine(34) in tRNA(Ile2) + L-lysine + ATP = lysidine(34) in tRNA(Ile2) + AMP + diphosphate + H(+)</text>
        <dbReference type="Rhea" id="RHEA:43744"/>
        <dbReference type="Rhea" id="RHEA-COMP:10625"/>
        <dbReference type="Rhea" id="RHEA-COMP:10670"/>
        <dbReference type="ChEBI" id="CHEBI:15378"/>
        <dbReference type="ChEBI" id="CHEBI:30616"/>
        <dbReference type="ChEBI" id="CHEBI:32551"/>
        <dbReference type="ChEBI" id="CHEBI:33019"/>
        <dbReference type="ChEBI" id="CHEBI:82748"/>
        <dbReference type="ChEBI" id="CHEBI:83665"/>
        <dbReference type="ChEBI" id="CHEBI:456215"/>
        <dbReference type="EC" id="6.3.4.19"/>
    </reaction>
</comment>
<feature type="binding site" evidence="8">
    <location>
        <begin position="28"/>
        <end position="33"/>
    </location>
    <ligand>
        <name>ATP</name>
        <dbReference type="ChEBI" id="CHEBI:30616"/>
    </ligand>
</feature>
<dbReference type="OrthoDB" id="9807403at2"/>
<dbReference type="InterPro" id="IPR012796">
    <property type="entry name" value="Lysidine-tRNA-synth_C"/>
</dbReference>
<dbReference type="GO" id="GO:0005737">
    <property type="term" value="C:cytoplasm"/>
    <property type="evidence" value="ECO:0007669"/>
    <property type="project" value="UniProtKB-SubCell"/>
</dbReference>
<evidence type="ECO:0000256" key="5">
    <source>
        <dbReference type="ARBA" id="ARBA00022741"/>
    </source>
</evidence>
<comment type="function">
    <text evidence="8">Ligates lysine onto the cytidine present at position 34 of the AUA codon-specific tRNA(Ile) that contains the anticodon CAU, in an ATP-dependent manner. Cytidine is converted to lysidine, thus changing the amino acid specificity of the tRNA from methionine to isoleucine.</text>
</comment>
<dbReference type="AlphaFoldDB" id="A0A1T4LFT3"/>
<dbReference type="Pfam" id="PF01171">
    <property type="entry name" value="ATP_bind_3"/>
    <property type="match status" value="1"/>
</dbReference>
<dbReference type="GO" id="GO:0005524">
    <property type="term" value="F:ATP binding"/>
    <property type="evidence" value="ECO:0007669"/>
    <property type="project" value="UniProtKB-UniRule"/>
</dbReference>
<dbReference type="SUPFAM" id="SSF52402">
    <property type="entry name" value="Adenine nucleotide alpha hydrolases-like"/>
    <property type="match status" value="1"/>
</dbReference>
<evidence type="ECO:0000313" key="11">
    <source>
        <dbReference type="Proteomes" id="UP000189857"/>
    </source>
</evidence>
<dbReference type="PANTHER" id="PTHR43033:SF1">
    <property type="entry name" value="TRNA(ILE)-LYSIDINE SYNTHASE-RELATED"/>
    <property type="match status" value="1"/>
</dbReference>
<accession>A0A1T4LFT3</accession>
<keyword evidence="6 8" id="KW-0067">ATP-binding</keyword>
<protein>
    <recommendedName>
        <fullName evidence="8">tRNA(Ile)-lysidine synthase</fullName>
        <ecNumber evidence="8">6.3.4.19</ecNumber>
    </recommendedName>
    <alternativeName>
        <fullName evidence="8">tRNA(Ile)-2-lysyl-cytidine synthase</fullName>
    </alternativeName>
    <alternativeName>
        <fullName evidence="8">tRNA(Ile)-lysidine synthetase</fullName>
    </alternativeName>
</protein>
<dbReference type="InterPro" id="IPR012094">
    <property type="entry name" value="tRNA_Ile_lys_synt"/>
</dbReference>
<keyword evidence="2 8" id="KW-0963">Cytoplasm</keyword>
<dbReference type="NCBIfam" id="TIGR02432">
    <property type="entry name" value="lysidine_TilS_N"/>
    <property type="match status" value="1"/>
</dbReference>
<dbReference type="InterPro" id="IPR014729">
    <property type="entry name" value="Rossmann-like_a/b/a_fold"/>
</dbReference>
<evidence type="ECO:0000259" key="9">
    <source>
        <dbReference type="SMART" id="SM00977"/>
    </source>
</evidence>
<comment type="domain">
    <text evidence="8">The N-terminal region contains the highly conserved SGGXDS motif, predicted to be a P-loop motif involved in ATP binding.</text>
</comment>
<keyword evidence="5 8" id="KW-0547">Nucleotide-binding</keyword>
<reference evidence="10 11" key="1">
    <citation type="submission" date="2017-02" db="EMBL/GenBank/DDBJ databases">
        <authorList>
            <person name="Peterson S.W."/>
        </authorList>
    </citation>
    <scope>NUCLEOTIDE SEQUENCE [LARGE SCALE GENOMIC DNA]</scope>
    <source>
        <strain evidence="10 11">ATCC 17233</strain>
    </source>
</reference>
<keyword evidence="3 8" id="KW-0436">Ligase</keyword>
<dbReference type="Proteomes" id="UP000189857">
    <property type="component" value="Unassembled WGS sequence"/>
</dbReference>
<dbReference type="Gene3D" id="3.30.465.60">
    <property type="match status" value="1"/>
</dbReference>
<dbReference type="PANTHER" id="PTHR43033">
    <property type="entry name" value="TRNA(ILE)-LYSIDINE SYNTHASE-RELATED"/>
    <property type="match status" value="1"/>
</dbReference>
<dbReference type="EC" id="6.3.4.19" evidence="8"/>
<evidence type="ECO:0000256" key="8">
    <source>
        <dbReference type="HAMAP-Rule" id="MF_01161"/>
    </source>
</evidence>
<dbReference type="SMART" id="SM00977">
    <property type="entry name" value="TilS_C"/>
    <property type="match status" value="1"/>
</dbReference>
<dbReference type="EMBL" id="FUXA01000005">
    <property type="protein sequence ID" value="SJZ53438.1"/>
    <property type="molecule type" value="Genomic_DNA"/>
</dbReference>
<evidence type="ECO:0000256" key="6">
    <source>
        <dbReference type="ARBA" id="ARBA00022840"/>
    </source>
</evidence>
<dbReference type="InterPro" id="IPR011063">
    <property type="entry name" value="TilS/TtcA_N"/>
</dbReference>
<evidence type="ECO:0000256" key="7">
    <source>
        <dbReference type="ARBA" id="ARBA00048539"/>
    </source>
</evidence>
<dbReference type="NCBIfam" id="TIGR02433">
    <property type="entry name" value="lysidine_TilS_C"/>
    <property type="match status" value="1"/>
</dbReference>
<dbReference type="SUPFAM" id="SSF56037">
    <property type="entry name" value="PheT/TilS domain"/>
    <property type="match status" value="1"/>
</dbReference>
<evidence type="ECO:0000256" key="1">
    <source>
        <dbReference type="ARBA" id="ARBA00004496"/>
    </source>
</evidence>
<comment type="similarity">
    <text evidence="8">Belongs to the tRNA(Ile)-lysidine synthase family.</text>
</comment>